<dbReference type="AlphaFoldDB" id="A0A1X7U4K3"/>
<feature type="coiled-coil region" evidence="1">
    <location>
        <begin position="3"/>
        <end position="37"/>
    </location>
</feature>
<protein>
    <submittedName>
        <fullName evidence="3">Uncharacterized protein</fullName>
    </submittedName>
</protein>
<feature type="region of interest" description="Disordered" evidence="2">
    <location>
        <begin position="38"/>
        <end position="96"/>
    </location>
</feature>
<reference evidence="3" key="1">
    <citation type="submission" date="2017-05" db="UniProtKB">
        <authorList>
            <consortium name="EnsemblMetazoa"/>
        </authorList>
    </citation>
    <scope>IDENTIFICATION</scope>
</reference>
<name>A0A1X7U4K3_AMPQE</name>
<feature type="compositionally biased region" description="Basic and acidic residues" evidence="2">
    <location>
        <begin position="38"/>
        <end position="48"/>
    </location>
</feature>
<proteinExistence type="predicted"/>
<organism evidence="3">
    <name type="scientific">Amphimedon queenslandica</name>
    <name type="common">Sponge</name>
    <dbReference type="NCBI Taxonomy" id="400682"/>
    <lineage>
        <taxon>Eukaryota</taxon>
        <taxon>Metazoa</taxon>
        <taxon>Porifera</taxon>
        <taxon>Demospongiae</taxon>
        <taxon>Heteroscleromorpha</taxon>
        <taxon>Haplosclerida</taxon>
        <taxon>Niphatidae</taxon>
        <taxon>Amphimedon</taxon>
    </lineage>
</organism>
<evidence type="ECO:0000256" key="1">
    <source>
        <dbReference type="SAM" id="Coils"/>
    </source>
</evidence>
<sequence>MSLKDVLDKLDNISDRVDTLTTDVSNLKDKNKALELDRAQRDAAVDRSRRSRSRSPISLTGRTPRSPYDRISEYLSDEDDPESSQLMEVSEQSYGF</sequence>
<accession>A0A1X7U4K3</accession>
<feature type="compositionally biased region" description="Polar residues" evidence="2">
    <location>
        <begin position="83"/>
        <end position="96"/>
    </location>
</feature>
<keyword evidence="1" id="KW-0175">Coiled coil</keyword>
<evidence type="ECO:0000256" key="2">
    <source>
        <dbReference type="SAM" id="MobiDB-lite"/>
    </source>
</evidence>
<dbReference type="InParanoid" id="A0A1X7U4K3"/>
<dbReference type="EnsemblMetazoa" id="Aqu2.1.22842_001">
    <property type="protein sequence ID" value="Aqu2.1.22842_001"/>
    <property type="gene ID" value="Aqu2.1.22842"/>
</dbReference>
<evidence type="ECO:0000313" key="3">
    <source>
        <dbReference type="EnsemblMetazoa" id="Aqu2.1.22842_001"/>
    </source>
</evidence>